<dbReference type="PANTHER" id="PTHR43289">
    <property type="entry name" value="MITOGEN-ACTIVATED PROTEIN KINASE KINASE KINASE 20-RELATED"/>
    <property type="match status" value="1"/>
</dbReference>
<evidence type="ECO:0000256" key="4">
    <source>
        <dbReference type="ARBA" id="ARBA00022741"/>
    </source>
</evidence>
<dbReference type="InterPro" id="IPR000719">
    <property type="entry name" value="Prot_kinase_dom"/>
</dbReference>
<organism evidence="8 9">
    <name type="scientific">Maioricimonas rarisocia</name>
    <dbReference type="NCBI Taxonomy" id="2528026"/>
    <lineage>
        <taxon>Bacteria</taxon>
        <taxon>Pseudomonadati</taxon>
        <taxon>Planctomycetota</taxon>
        <taxon>Planctomycetia</taxon>
        <taxon>Planctomycetales</taxon>
        <taxon>Planctomycetaceae</taxon>
        <taxon>Maioricimonas</taxon>
    </lineage>
</organism>
<dbReference type="GO" id="GO:0004674">
    <property type="term" value="F:protein serine/threonine kinase activity"/>
    <property type="evidence" value="ECO:0007669"/>
    <property type="project" value="UniProtKB-KW"/>
</dbReference>
<evidence type="ECO:0000256" key="1">
    <source>
        <dbReference type="ARBA" id="ARBA00012513"/>
    </source>
</evidence>
<dbReference type="FunFam" id="1.10.510.10:FF:000021">
    <property type="entry name" value="Serine/threonine protein kinase"/>
    <property type="match status" value="1"/>
</dbReference>
<gene>
    <name evidence="8" type="primary">spk1</name>
    <name evidence="8" type="ORF">Mal4_02270</name>
</gene>
<keyword evidence="6" id="KW-0067">ATP-binding</keyword>
<dbReference type="EC" id="2.7.11.1" evidence="1"/>
<dbReference type="PROSITE" id="PS00108">
    <property type="entry name" value="PROTEIN_KINASE_ST"/>
    <property type="match status" value="1"/>
</dbReference>
<name>A0A517Z0G4_9PLAN</name>
<dbReference type="AlphaFoldDB" id="A0A517Z0G4"/>
<dbReference type="PANTHER" id="PTHR43289:SF6">
    <property type="entry name" value="SERINE_THREONINE-PROTEIN KINASE NEKL-3"/>
    <property type="match status" value="1"/>
</dbReference>
<dbReference type="EMBL" id="CP036275">
    <property type="protein sequence ID" value="QDU35945.1"/>
    <property type="molecule type" value="Genomic_DNA"/>
</dbReference>
<evidence type="ECO:0000259" key="7">
    <source>
        <dbReference type="PROSITE" id="PS50011"/>
    </source>
</evidence>
<dbReference type="PROSITE" id="PS50011">
    <property type="entry name" value="PROTEIN_KINASE_DOM"/>
    <property type="match status" value="1"/>
</dbReference>
<dbReference type="InterPro" id="IPR008271">
    <property type="entry name" value="Ser/Thr_kinase_AS"/>
</dbReference>
<keyword evidence="4" id="KW-0547">Nucleotide-binding</keyword>
<protein>
    <recommendedName>
        <fullName evidence="1">non-specific serine/threonine protein kinase</fullName>
        <ecNumber evidence="1">2.7.11.1</ecNumber>
    </recommendedName>
</protein>
<dbReference type="InterPro" id="IPR011009">
    <property type="entry name" value="Kinase-like_dom_sf"/>
</dbReference>
<feature type="domain" description="Protein kinase" evidence="7">
    <location>
        <begin position="1"/>
        <end position="250"/>
    </location>
</feature>
<evidence type="ECO:0000313" key="9">
    <source>
        <dbReference type="Proteomes" id="UP000320496"/>
    </source>
</evidence>
<dbReference type="KEGG" id="mri:Mal4_02270"/>
<evidence type="ECO:0000256" key="5">
    <source>
        <dbReference type="ARBA" id="ARBA00022777"/>
    </source>
</evidence>
<dbReference type="CDD" id="cd14014">
    <property type="entry name" value="STKc_PknB_like"/>
    <property type="match status" value="1"/>
</dbReference>
<evidence type="ECO:0000313" key="8">
    <source>
        <dbReference type="EMBL" id="QDU35945.1"/>
    </source>
</evidence>
<keyword evidence="3 8" id="KW-0808">Transferase</keyword>
<dbReference type="Proteomes" id="UP000320496">
    <property type="component" value="Chromosome"/>
</dbReference>
<dbReference type="SUPFAM" id="SSF56112">
    <property type="entry name" value="Protein kinase-like (PK-like)"/>
    <property type="match status" value="1"/>
</dbReference>
<dbReference type="SMART" id="SM00220">
    <property type="entry name" value="S_TKc"/>
    <property type="match status" value="1"/>
</dbReference>
<dbReference type="GO" id="GO:0005524">
    <property type="term" value="F:ATP binding"/>
    <property type="evidence" value="ECO:0007669"/>
    <property type="project" value="UniProtKB-KW"/>
</dbReference>
<dbReference type="Pfam" id="PF00069">
    <property type="entry name" value="Pkinase"/>
    <property type="match status" value="1"/>
</dbReference>
<proteinExistence type="predicted"/>
<evidence type="ECO:0000256" key="2">
    <source>
        <dbReference type="ARBA" id="ARBA00022527"/>
    </source>
</evidence>
<evidence type="ECO:0000256" key="3">
    <source>
        <dbReference type="ARBA" id="ARBA00022679"/>
    </source>
</evidence>
<keyword evidence="5 8" id="KW-0418">Kinase</keyword>
<accession>A0A517Z0G4</accession>
<dbReference type="Gene3D" id="1.10.510.10">
    <property type="entry name" value="Transferase(Phosphotransferase) domain 1"/>
    <property type="match status" value="1"/>
</dbReference>
<sequence>MGIVYRATYLKTGQDVAVKVLAPDLTADPKLARRFQREMDILKKLRHPHIVRYYGGSSSGAQRFYAMEMITGGSLDDLLRKRNTLSWEEAVEYGIHIAKALEHAHNEGVIHRDLKPGNLLLTKKGRIKLSDFGIARDTQATALTQAGKTVGTMAYMAPEQITGKKPVSRRTDLYALGCVMFQMLTGRTPFESETHPEMLFKHIQDDPPSVREYNMDVPIWLDRLIDDMLAKEPEDRPFDALAVQVQLEEVRTKVAEQESIIRETAAGGQSALTLKEGDRQLATKLVGKKKKKRKKKQLEVPVYERTWFLGSALAGVLLLVVWSLWPESEAAIFDRIQQVMASDDPGDWGAAESDIKDYLERFPEAQQASQVSGWHDQIEMYRAERRAETNIRFGRDPQTEAEQLFVEAKQYEKFGDRLTALSKYEAMVTLLKEQRDDSEARPFINLARRQAQRIKSSVGSSTDRTAFIKEQLAEADTLYLAGEAVRAREKWQSIVRLYGDNAEFEVHVQKARARLIDPKASMQAEEVSGLLDEAVDTLDRATREATDL</sequence>
<evidence type="ECO:0000256" key="6">
    <source>
        <dbReference type="ARBA" id="ARBA00022840"/>
    </source>
</evidence>
<reference evidence="8 9" key="1">
    <citation type="submission" date="2019-02" db="EMBL/GenBank/DDBJ databases">
        <title>Deep-cultivation of Planctomycetes and their phenomic and genomic characterization uncovers novel biology.</title>
        <authorList>
            <person name="Wiegand S."/>
            <person name="Jogler M."/>
            <person name="Boedeker C."/>
            <person name="Pinto D."/>
            <person name="Vollmers J."/>
            <person name="Rivas-Marin E."/>
            <person name="Kohn T."/>
            <person name="Peeters S.H."/>
            <person name="Heuer A."/>
            <person name="Rast P."/>
            <person name="Oberbeckmann S."/>
            <person name="Bunk B."/>
            <person name="Jeske O."/>
            <person name="Meyerdierks A."/>
            <person name="Storesund J.E."/>
            <person name="Kallscheuer N."/>
            <person name="Luecker S."/>
            <person name="Lage O.M."/>
            <person name="Pohl T."/>
            <person name="Merkel B.J."/>
            <person name="Hornburger P."/>
            <person name="Mueller R.-W."/>
            <person name="Bruemmer F."/>
            <person name="Labrenz M."/>
            <person name="Spormann A.M."/>
            <person name="Op den Camp H."/>
            <person name="Overmann J."/>
            <person name="Amann R."/>
            <person name="Jetten M.S.M."/>
            <person name="Mascher T."/>
            <person name="Medema M.H."/>
            <person name="Devos D.P."/>
            <person name="Kaster A.-K."/>
            <person name="Ovreas L."/>
            <person name="Rohde M."/>
            <person name="Galperin M.Y."/>
            <person name="Jogler C."/>
        </authorList>
    </citation>
    <scope>NUCLEOTIDE SEQUENCE [LARGE SCALE GENOMIC DNA]</scope>
    <source>
        <strain evidence="8 9">Mal4</strain>
    </source>
</reference>
<keyword evidence="2" id="KW-0723">Serine/threonine-protein kinase</keyword>
<keyword evidence="9" id="KW-1185">Reference proteome</keyword>